<accession>A0A0K0E476</accession>
<dbReference type="PANTHER" id="PTHR44186">
    <property type="match status" value="1"/>
</dbReference>
<protein>
    <submittedName>
        <fullName evidence="7">TPR_REGION domain-containing protein</fullName>
    </submittedName>
</protein>
<dbReference type="PANTHER" id="PTHR44186:SF1">
    <property type="entry name" value="BARDET-BIEDL SYNDROME 4 PROTEIN"/>
    <property type="match status" value="1"/>
</dbReference>
<dbReference type="WBParaSite" id="SSTP_0000429400.1">
    <property type="protein sequence ID" value="SSTP_0000429400.1"/>
    <property type="gene ID" value="SSTP_0000429400"/>
</dbReference>
<dbReference type="SMART" id="SM00028">
    <property type="entry name" value="TPR"/>
    <property type="match status" value="6"/>
</dbReference>
<feature type="repeat" description="TPR" evidence="4">
    <location>
        <begin position="317"/>
        <end position="350"/>
    </location>
</feature>
<evidence type="ECO:0000256" key="1">
    <source>
        <dbReference type="ARBA" id="ARBA00022737"/>
    </source>
</evidence>
<feature type="repeat" description="TPR" evidence="4">
    <location>
        <begin position="385"/>
        <end position="418"/>
    </location>
</feature>
<dbReference type="SUPFAM" id="SSF48452">
    <property type="entry name" value="TPR-like"/>
    <property type="match status" value="1"/>
</dbReference>
<name>A0A0K0E476_STRER</name>
<evidence type="ECO:0000256" key="3">
    <source>
        <dbReference type="ARBA" id="ARBA00023778"/>
    </source>
</evidence>
<organism evidence="7">
    <name type="scientific">Strongyloides stercoralis</name>
    <name type="common">Threadworm</name>
    <dbReference type="NCBI Taxonomy" id="6248"/>
    <lineage>
        <taxon>Eukaryota</taxon>
        <taxon>Metazoa</taxon>
        <taxon>Ecdysozoa</taxon>
        <taxon>Nematoda</taxon>
        <taxon>Chromadorea</taxon>
        <taxon>Rhabditida</taxon>
        <taxon>Tylenchina</taxon>
        <taxon>Panagrolaimomorpha</taxon>
        <taxon>Strongyloidoidea</taxon>
        <taxon>Strongyloididae</taxon>
        <taxon>Strongyloides</taxon>
    </lineage>
</organism>
<dbReference type="Pfam" id="PF13181">
    <property type="entry name" value="TPR_8"/>
    <property type="match status" value="3"/>
</dbReference>
<keyword evidence="2 4" id="KW-0802">TPR repeat</keyword>
<comment type="similarity">
    <text evidence="3">Belongs to the BBS4 family.</text>
</comment>
<feature type="repeat" description="TPR" evidence="4">
    <location>
        <begin position="143"/>
        <end position="176"/>
    </location>
</feature>
<evidence type="ECO:0000256" key="4">
    <source>
        <dbReference type="PROSITE-ProRule" id="PRU00339"/>
    </source>
</evidence>
<keyword evidence="1" id="KW-0677">Repeat</keyword>
<dbReference type="InterPro" id="IPR019734">
    <property type="entry name" value="TPR_rpt"/>
</dbReference>
<evidence type="ECO:0000256" key="2">
    <source>
        <dbReference type="ARBA" id="ARBA00022803"/>
    </source>
</evidence>
<dbReference type="Pfam" id="PF13432">
    <property type="entry name" value="TPR_16"/>
    <property type="match status" value="1"/>
</dbReference>
<dbReference type="InterPro" id="IPR011990">
    <property type="entry name" value="TPR-like_helical_dom_sf"/>
</dbReference>
<reference evidence="7" key="1">
    <citation type="submission" date="2015-08" db="UniProtKB">
        <authorList>
            <consortium name="WormBaseParasite"/>
        </authorList>
    </citation>
    <scope>IDENTIFICATION</scope>
</reference>
<keyword evidence="6" id="KW-1185">Reference proteome</keyword>
<dbReference type="AlphaFoldDB" id="A0A0K0E476"/>
<feature type="compositionally biased region" description="Acidic residues" evidence="5">
    <location>
        <begin position="23"/>
        <end position="41"/>
    </location>
</feature>
<dbReference type="Gene3D" id="1.25.40.10">
    <property type="entry name" value="Tetratricopeptide repeat domain"/>
    <property type="match status" value="3"/>
</dbReference>
<dbReference type="STRING" id="6248.A0A0K0E476"/>
<evidence type="ECO:0000313" key="7">
    <source>
        <dbReference type="WBParaSite" id="SSTP_0000429400.1"/>
    </source>
</evidence>
<dbReference type="WBParaSite" id="TCONS_00014364.p1">
    <property type="protein sequence ID" value="TCONS_00014364.p1"/>
    <property type="gene ID" value="XLOC_009576"/>
</dbReference>
<dbReference type="PROSITE" id="PS50005">
    <property type="entry name" value="TPR"/>
    <property type="match status" value="4"/>
</dbReference>
<dbReference type="GO" id="GO:0036064">
    <property type="term" value="C:ciliary basal body"/>
    <property type="evidence" value="ECO:0007669"/>
    <property type="project" value="TreeGrafter"/>
</dbReference>
<sequence length="475" mass="54142">MNQQNEHETNNNNDTEENKKSEDEEEVEEDSEPLISEDELELSPRRKMNSSKKNINELVLNNKNIQHVLKLPYIFSNNQEIYFLNCEKNLTKCKQLIEENLNDSKLYNEYAIQMSGFININNLDVSNAISCFEIAHKLNRQNVKHLMNLGRINYLFGNHSQALTYFTKIIQMAPNNWKAYCWEALTLYYQNKKSYEGCNKAIEVLLTCPSASKNSEILSLIAFFCREKGDFFSASEALKKASDIDISNIDLLKELGYDYLKLGSEELAFGAFGKALTFNNSHIPSIVGASYIIQNNGDYDVALTKYRHAVNICNYSGAIWNNIGMCFYGKGKYITAISCLKKADYLIPQNWEVLFNIGLAYNGLTQYASAYQYISAALNLQPKNTNILEALGVVLTHLGDINNARKAFQKAISIDKGKTPGFYLNFAIFEYKNNLIEESKTLLGQYFNIIENGSKVDIETSYTANRLRKVLEKLN</sequence>
<feature type="region of interest" description="Disordered" evidence="5">
    <location>
        <begin position="1"/>
        <end position="48"/>
    </location>
</feature>
<evidence type="ECO:0000256" key="5">
    <source>
        <dbReference type="SAM" id="MobiDB-lite"/>
    </source>
</evidence>
<proteinExistence type="inferred from homology"/>
<evidence type="ECO:0000313" key="6">
    <source>
        <dbReference type="Proteomes" id="UP000035681"/>
    </source>
</evidence>
<dbReference type="Proteomes" id="UP000035681">
    <property type="component" value="Unplaced"/>
</dbReference>
<dbReference type="GO" id="GO:0061512">
    <property type="term" value="P:protein localization to cilium"/>
    <property type="evidence" value="ECO:0007669"/>
    <property type="project" value="TreeGrafter"/>
</dbReference>
<feature type="repeat" description="TPR" evidence="4">
    <location>
        <begin position="351"/>
        <end position="384"/>
    </location>
</feature>
<dbReference type="GO" id="GO:0060271">
    <property type="term" value="P:cilium assembly"/>
    <property type="evidence" value="ECO:0007669"/>
    <property type="project" value="TreeGrafter"/>
</dbReference>